<dbReference type="InterPro" id="IPR052358">
    <property type="entry name" value="Aro_Compnd_Degr_Hydrolases"/>
</dbReference>
<reference evidence="3" key="1">
    <citation type="journal article" date="2019" name="Int. J. Syst. Evol. Microbiol.">
        <title>The Global Catalogue of Microorganisms (GCM) 10K type strain sequencing project: providing services to taxonomists for standard genome sequencing and annotation.</title>
        <authorList>
            <consortium name="The Broad Institute Genomics Platform"/>
            <consortium name="The Broad Institute Genome Sequencing Center for Infectious Disease"/>
            <person name="Wu L."/>
            <person name="Ma J."/>
        </authorList>
    </citation>
    <scope>NUCLEOTIDE SEQUENCE [LARGE SCALE GENOMIC DNA]</scope>
    <source>
        <strain evidence="3">CCUG 57401</strain>
    </source>
</reference>
<dbReference type="InterPro" id="IPR006680">
    <property type="entry name" value="Amidohydro-rel"/>
</dbReference>
<dbReference type="SUPFAM" id="SSF51556">
    <property type="entry name" value="Metallo-dependent hydrolases"/>
    <property type="match status" value="1"/>
</dbReference>
<comment type="caution">
    <text evidence="2">The sequence shown here is derived from an EMBL/GenBank/DDBJ whole genome shotgun (WGS) entry which is preliminary data.</text>
</comment>
<dbReference type="Proteomes" id="UP001596037">
    <property type="component" value="Unassembled WGS sequence"/>
</dbReference>
<organism evidence="2 3">
    <name type="scientific">Caenimonas terrae</name>
    <dbReference type="NCBI Taxonomy" id="696074"/>
    <lineage>
        <taxon>Bacteria</taxon>
        <taxon>Pseudomonadati</taxon>
        <taxon>Pseudomonadota</taxon>
        <taxon>Betaproteobacteria</taxon>
        <taxon>Burkholderiales</taxon>
        <taxon>Comamonadaceae</taxon>
        <taxon>Caenimonas</taxon>
    </lineage>
</organism>
<proteinExistence type="predicted"/>
<gene>
    <name evidence="2" type="ORF">ACFPOE_17125</name>
</gene>
<evidence type="ECO:0000259" key="1">
    <source>
        <dbReference type="Pfam" id="PF04909"/>
    </source>
</evidence>
<protein>
    <submittedName>
        <fullName evidence="2">Amidohydrolase family protein</fullName>
    </submittedName>
</protein>
<sequence>MADAPVVDAHAHAFTLDMPLSPTAWHAPPAAAPIEQYLAALDANGVTFGVLAGATLFGTYNDYAIEACRRHRRLRTTVILEPDTSQREMRAMAADGVIGVRLQWRHVREVPDLKSGAYRVFLRRIADLGWQVHLHDDSDRLPPYLDALEAAGVTVVVEHFGRPNPDTGGTACPGFQRVLRSVETGRTWVKLASAFRLASAQLARDAAAELLRHAGPERLVWGSDWPFAAFESSIGYRQTLDTLQDLVPDPAARRRITCETPLKLFFA</sequence>
<keyword evidence="3" id="KW-1185">Reference proteome</keyword>
<feature type="domain" description="Amidohydrolase-related" evidence="1">
    <location>
        <begin position="7"/>
        <end position="266"/>
    </location>
</feature>
<dbReference type="PANTHER" id="PTHR35563">
    <property type="entry name" value="BARREL METAL-DEPENDENT HYDROLASE, PUTATIVE (AFU_ORTHOLOGUE AFUA_1G16240)-RELATED"/>
    <property type="match status" value="1"/>
</dbReference>
<dbReference type="PANTHER" id="PTHR35563:SF2">
    <property type="entry name" value="BARREL METAL-DEPENDENT HYDROLASE, PUTATIVE (AFU_ORTHOLOGUE AFUA_1G16240)-RELATED"/>
    <property type="match status" value="1"/>
</dbReference>
<dbReference type="Gene3D" id="3.20.20.140">
    <property type="entry name" value="Metal-dependent hydrolases"/>
    <property type="match status" value="1"/>
</dbReference>
<dbReference type="InterPro" id="IPR032466">
    <property type="entry name" value="Metal_Hydrolase"/>
</dbReference>
<name>A0ABW0NH13_9BURK</name>
<dbReference type="Pfam" id="PF04909">
    <property type="entry name" value="Amidohydro_2"/>
    <property type="match status" value="1"/>
</dbReference>
<evidence type="ECO:0000313" key="3">
    <source>
        <dbReference type="Proteomes" id="UP001596037"/>
    </source>
</evidence>
<evidence type="ECO:0000313" key="2">
    <source>
        <dbReference type="EMBL" id="MFC5499271.1"/>
    </source>
</evidence>
<dbReference type="EMBL" id="JBHSMF010000009">
    <property type="protein sequence ID" value="MFC5499271.1"/>
    <property type="molecule type" value="Genomic_DNA"/>
</dbReference>
<accession>A0ABW0NH13</accession>